<dbReference type="PANTHER" id="PTHR43708">
    <property type="entry name" value="CONSERVED EXPRESSED OXIDOREDUCTASE (EUROFUNG)"/>
    <property type="match status" value="1"/>
</dbReference>
<proteinExistence type="predicted"/>
<dbReference type="OrthoDB" id="64915at2759"/>
<evidence type="ECO:0000259" key="1">
    <source>
        <dbReference type="Pfam" id="PF01408"/>
    </source>
</evidence>
<gene>
    <name evidence="3" type="ORF">K469DRAFT_720605</name>
</gene>
<feature type="domain" description="Gfo/Idh/MocA-like oxidoreductase N-terminal" evidence="1">
    <location>
        <begin position="21"/>
        <end position="129"/>
    </location>
</feature>
<evidence type="ECO:0000313" key="4">
    <source>
        <dbReference type="Proteomes" id="UP000800200"/>
    </source>
</evidence>
<accession>A0A6A6EJN9</accession>
<dbReference type="PANTHER" id="PTHR43708:SF1">
    <property type="entry name" value="GALACTOSE_LACTOSE METABOLISM REGULATORY PROTEIN GAL80"/>
    <property type="match status" value="1"/>
</dbReference>
<dbReference type="Pfam" id="PF01408">
    <property type="entry name" value="GFO_IDH_MocA"/>
    <property type="match status" value="1"/>
</dbReference>
<organism evidence="3 4">
    <name type="scientific">Zopfia rhizophila CBS 207.26</name>
    <dbReference type="NCBI Taxonomy" id="1314779"/>
    <lineage>
        <taxon>Eukaryota</taxon>
        <taxon>Fungi</taxon>
        <taxon>Dikarya</taxon>
        <taxon>Ascomycota</taxon>
        <taxon>Pezizomycotina</taxon>
        <taxon>Dothideomycetes</taxon>
        <taxon>Dothideomycetes incertae sedis</taxon>
        <taxon>Zopfiaceae</taxon>
        <taxon>Zopfia</taxon>
    </lineage>
</organism>
<keyword evidence="4" id="KW-1185">Reference proteome</keyword>
<dbReference type="EMBL" id="ML994617">
    <property type="protein sequence ID" value="KAF2191551.1"/>
    <property type="molecule type" value="Genomic_DNA"/>
</dbReference>
<evidence type="ECO:0000313" key="3">
    <source>
        <dbReference type="EMBL" id="KAF2191551.1"/>
    </source>
</evidence>
<reference evidence="3" key="1">
    <citation type="journal article" date="2020" name="Stud. Mycol.">
        <title>101 Dothideomycetes genomes: a test case for predicting lifestyles and emergence of pathogens.</title>
        <authorList>
            <person name="Haridas S."/>
            <person name="Albert R."/>
            <person name="Binder M."/>
            <person name="Bloem J."/>
            <person name="Labutti K."/>
            <person name="Salamov A."/>
            <person name="Andreopoulos B."/>
            <person name="Baker S."/>
            <person name="Barry K."/>
            <person name="Bills G."/>
            <person name="Bluhm B."/>
            <person name="Cannon C."/>
            <person name="Castanera R."/>
            <person name="Culley D."/>
            <person name="Daum C."/>
            <person name="Ezra D."/>
            <person name="Gonzalez J."/>
            <person name="Henrissat B."/>
            <person name="Kuo A."/>
            <person name="Liang C."/>
            <person name="Lipzen A."/>
            <person name="Lutzoni F."/>
            <person name="Magnuson J."/>
            <person name="Mondo S."/>
            <person name="Nolan M."/>
            <person name="Ohm R."/>
            <person name="Pangilinan J."/>
            <person name="Park H.-J."/>
            <person name="Ramirez L."/>
            <person name="Alfaro M."/>
            <person name="Sun H."/>
            <person name="Tritt A."/>
            <person name="Yoshinaga Y."/>
            <person name="Zwiers L.-H."/>
            <person name="Turgeon B."/>
            <person name="Goodwin S."/>
            <person name="Spatafora J."/>
            <person name="Crous P."/>
            <person name="Grigoriev I."/>
        </authorList>
    </citation>
    <scope>NUCLEOTIDE SEQUENCE</scope>
    <source>
        <strain evidence="3">CBS 207.26</strain>
    </source>
</reference>
<dbReference type="AlphaFoldDB" id="A0A6A6EJN9"/>
<dbReference type="InterPro" id="IPR036291">
    <property type="entry name" value="NAD(P)-bd_dom_sf"/>
</dbReference>
<evidence type="ECO:0000259" key="2">
    <source>
        <dbReference type="Pfam" id="PF22685"/>
    </source>
</evidence>
<dbReference type="Gene3D" id="3.40.50.720">
    <property type="entry name" value="NAD(P)-binding Rossmann-like Domain"/>
    <property type="match status" value="1"/>
</dbReference>
<dbReference type="Gene3D" id="3.30.360.10">
    <property type="entry name" value="Dihydrodipicolinate Reductase, domain 2"/>
    <property type="match status" value="1"/>
</dbReference>
<dbReference type="Pfam" id="PF22685">
    <property type="entry name" value="Gal80p_C-like"/>
    <property type="match status" value="1"/>
</dbReference>
<protein>
    <submittedName>
        <fullName evidence="3">NAD(P)-binding protein</fullName>
    </submittedName>
</protein>
<dbReference type="SUPFAM" id="SSF51735">
    <property type="entry name" value="NAD(P)-binding Rossmann-fold domains"/>
    <property type="match status" value="1"/>
</dbReference>
<name>A0A6A6EJN9_9PEZI</name>
<sequence>MATPIRVGFIGLSTQPFPQGWTCATHLPYLKANPEKYQITAVLNSTLQSSQKAIQQFSLDSAQPLADLESFVSSSDIDLVVIGVEVAQHHRFAKAALEHGKEVFCEWPLTKNSAEMKELIAIAEAKGVKTYTCLETPLLPVVSKLREVLSSGRIGEVIATNLYACLPPTGPAWNEHAIFYLDIQSGQSPLHCRVAHPIEAFCRTLGEFESFKSILSTHQRSIRVYDVPVAELGEVMKDPEAKPYRIVERTAPDMILVQGKLVGGVVAGLHFSTGAGQTDADGRNLRWIISGTEGDIQVTQTQGPLLRDFSVEIKAVRGGETEKFAVDWEEKGEYGMFGEHVMLATPGRHYKAIAEGAQDGIVSFKDGLRRHEMLEQIVAGGK</sequence>
<dbReference type="SUPFAM" id="SSF55347">
    <property type="entry name" value="Glyceraldehyde-3-phosphate dehydrogenase-like, C-terminal domain"/>
    <property type="match status" value="1"/>
</dbReference>
<dbReference type="InterPro" id="IPR055080">
    <property type="entry name" value="Gal80p-like_C"/>
</dbReference>
<dbReference type="InterPro" id="IPR051317">
    <property type="entry name" value="Gfo/Idh/MocA_oxidoreduct"/>
</dbReference>
<dbReference type="GO" id="GO:0000166">
    <property type="term" value="F:nucleotide binding"/>
    <property type="evidence" value="ECO:0007669"/>
    <property type="project" value="InterPro"/>
</dbReference>
<dbReference type="Proteomes" id="UP000800200">
    <property type="component" value="Unassembled WGS sequence"/>
</dbReference>
<dbReference type="InterPro" id="IPR000683">
    <property type="entry name" value="Gfo/Idh/MocA-like_OxRdtase_N"/>
</dbReference>
<feature type="domain" description="Gal80p-like C-terminal" evidence="2">
    <location>
        <begin position="140"/>
        <end position="299"/>
    </location>
</feature>